<protein>
    <submittedName>
        <fullName evidence="2">Phosphotransferase family enzyme</fullName>
    </submittedName>
</protein>
<keyword evidence="2" id="KW-0808">Transferase</keyword>
<accession>A0A561BJV5</accession>
<evidence type="ECO:0000313" key="3">
    <source>
        <dbReference type="Proteomes" id="UP000318380"/>
    </source>
</evidence>
<organism evidence="2 3">
    <name type="scientific">Kribbella amoyensis</name>
    <dbReference type="NCBI Taxonomy" id="996641"/>
    <lineage>
        <taxon>Bacteria</taxon>
        <taxon>Bacillati</taxon>
        <taxon>Actinomycetota</taxon>
        <taxon>Actinomycetes</taxon>
        <taxon>Propionibacteriales</taxon>
        <taxon>Kribbellaceae</taxon>
        <taxon>Kribbella</taxon>
    </lineage>
</organism>
<dbReference type="InterPro" id="IPR002575">
    <property type="entry name" value="Aminoglycoside_PTrfase"/>
</dbReference>
<comment type="caution">
    <text evidence="2">The sequence shown here is derived from an EMBL/GenBank/DDBJ whole genome shotgun (WGS) entry which is preliminary data.</text>
</comment>
<dbReference type="OrthoDB" id="21342at2"/>
<dbReference type="AlphaFoldDB" id="A0A561BJV5"/>
<dbReference type="RefSeq" id="WP_145801954.1">
    <property type="nucleotide sequence ID" value="NZ_VIVK01000001.1"/>
</dbReference>
<feature type="domain" description="Aminoglycoside phosphotransferase" evidence="1">
    <location>
        <begin position="59"/>
        <end position="240"/>
    </location>
</feature>
<evidence type="ECO:0000313" key="2">
    <source>
        <dbReference type="EMBL" id="TWD79115.1"/>
    </source>
</evidence>
<dbReference type="GO" id="GO:0016740">
    <property type="term" value="F:transferase activity"/>
    <property type="evidence" value="ECO:0007669"/>
    <property type="project" value="UniProtKB-KW"/>
</dbReference>
<dbReference type="Proteomes" id="UP000318380">
    <property type="component" value="Unassembled WGS sequence"/>
</dbReference>
<dbReference type="EMBL" id="VIVK01000001">
    <property type="protein sequence ID" value="TWD79115.1"/>
    <property type="molecule type" value="Genomic_DNA"/>
</dbReference>
<gene>
    <name evidence="2" type="ORF">FB561_0170</name>
</gene>
<sequence>MTSGPDHRQQELLDRWLPGAEVVHNHSWGLVGTTVLELFHEGARYIAKAGDERDTHIARELRAHRRWLTPWTTLGRAPELVEGDDDAKLLVTRYLPGVLVEGNEAEQVADTYRQAGELLALLHAQFAVEDAEFEARAQAQSLAWLDKPHRIAPDLTDRLRAEVASWPTPPATLVPTHGDWQPRNWLTDDGVVTAIDFGRADLRPAMVDFARLAVRQFRLDPAFEAAFLAGYGADPRDGAAWYRHRVREAIGTTAWAYQVGDESFEQQGHRMIAEVLS</sequence>
<dbReference type="SUPFAM" id="SSF56112">
    <property type="entry name" value="Protein kinase-like (PK-like)"/>
    <property type="match status" value="1"/>
</dbReference>
<dbReference type="InterPro" id="IPR011009">
    <property type="entry name" value="Kinase-like_dom_sf"/>
</dbReference>
<dbReference type="Gene3D" id="3.90.1200.10">
    <property type="match status" value="1"/>
</dbReference>
<dbReference type="Pfam" id="PF01636">
    <property type="entry name" value="APH"/>
    <property type="match status" value="1"/>
</dbReference>
<proteinExistence type="predicted"/>
<evidence type="ECO:0000259" key="1">
    <source>
        <dbReference type="Pfam" id="PF01636"/>
    </source>
</evidence>
<keyword evidence="3" id="KW-1185">Reference proteome</keyword>
<name>A0A561BJV5_9ACTN</name>
<reference evidence="2 3" key="1">
    <citation type="submission" date="2019-06" db="EMBL/GenBank/DDBJ databases">
        <title>Sequencing the genomes of 1000 actinobacteria strains.</title>
        <authorList>
            <person name="Klenk H.-P."/>
        </authorList>
    </citation>
    <scope>NUCLEOTIDE SEQUENCE [LARGE SCALE GENOMIC DNA]</scope>
    <source>
        <strain evidence="2 3">DSM 24683</strain>
    </source>
</reference>